<protein>
    <submittedName>
        <fullName evidence="1">Uncharacterized protein</fullName>
    </submittedName>
</protein>
<reference evidence="2" key="1">
    <citation type="journal article" date="2019" name="Int. J. Syst. Evol. Microbiol.">
        <title>The Global Catalogue of Microorganisms (GCM) 10K type strain sequencing project: providing services to taxonomists for standard genome sequencing and annotation.</title>
        <authorList>
            <consortium name="The Broad Institute Genomics Platform"/>
            <consortium name="The Broad Institute Genome Sequencing Center for Infectious Disease"/>
            <person name="Wu L."/>
            <person name="Ma J."/>
        </authorList>
    </citation>
    <scope>NUCLEOTIDE SEQUENCE [LARGE SCALE GENOMIC DNA]</scope>
    <source>
        <strain evidence="2">JCM 14735</strain>
    </source>
</reference>
<dbReference type="Proteomes" id="UP001501204">
    <property type="component" value="Unassembled WGS sequence"/>
</dbReference>
<gene>
    <name evidence="1" type="ORF">GCM10009767_05930</name>
</gene>
<accession>A0ABP4W9R9</accession>
<name>A0ABP4W9R9_9MICC</name>
<keyword evidence="2" id="KW-1185">Reference proteome</keyword>
<evidence type="ECO:0000313" key="2">
    <source>
        <dbReference type="Proteomes" id="UP001501204"/>
    </source>
</evidence>
<organism evidence="1 2">
    <name type="scientific">Kocuria aegyptia</name>
    <dbReference type="NCBI Taxonomy" id="330943"/>
    <lineage>
        <taxon>Bacteria</taxon>
        <taxon>Bacillati</taxon>
        <taxon>Actinomycetota</taxon>
        <taxon>Actinomycetes</taxon>
        <taxon>Micrococcales</taxon>
        <taxon>Micrococcaceae</taxon>
        <taxon>Kocuria</taxon>
    </lineage>
</organism>
<dbReference type="EMBL" id="BAAAOA010000007">
    <property type="protein sequence ID" value="GAA1749822.1"/>
    <property type="molecule type" value="Genomic_DNA"/>
</dbReference>
<evidence type="ECO:0000313" key="1">
    <source>
        <dbReference type="EMBL" id="GAA1749822.1"/>
    </source>
</evidence>
<comment type="caution">
    <text evidence="1">The sequence shown here is derived from an EMBL/GenBank/DDBJ whole genome shotgun (WGS) entry which is preliminary data.</text>
</comment>
<sequence>MGDLLYEWMNEKQAGEALAEYLAELPPSLAHLHAAMTSHGLDPAKMLDGSLDSVAPLWAWLTNRFAELGVDPRTLDKDPTKAAWPSWTRHGMLVDPHPPAETLALVNGFAAYLAQVITAAVPEAVWATGHHRINDFPLLHRPVLAAAEHQVFLPGLPIYSAYQTAHGRDAMNGTEMRAHVERTITALRGEGPEAATAEEPLVTVVAEVDCFDVGLREDLAQQHPALVEWLIAELTDRGGVISVHRYGPAALVVDVPSWDELRLRMWLTLWLQRHLPR</sequence>
<proteinExistence type="predicted"/>